<accession>A0A021VMS9</accession>
<evidence type="ECO:0000313" key="2">
    <source>
        <dbReference type="Proteomes" id="UP000019753"/>
    </source>
</evidence>
<evidence type="ECO:0000313" key="1">
    <source>
        <dbReference type="EMBL" id="EYR62471.1"/>
    </source>
</evidence>
<dbReference type="AlphaFoldDB" id="A0A021VMS9"/>
<dbReference type="RefSeq" id="WP_034227908.1">
    <property type="nucleotide sequence ID" value="NZ_AXCW01000234.1"/>
</dbReference>
<keyword evidence="2" id="KW-1185">Reference proteome</keyword>
<dbReference type="Proteomes" id="UP000019753">
    <property type="component" value="Unassembled WGS sequence"/>
</dbReference>
<reference evidence="1 2" key="1">
    <citation type="submission" date="2014-01" db="EMBL/GenBank/DDBJ databases">
        <title>Actinotalea ferrariae CF5-4.</title>
        <authorList>
            <person name="Chen F."/>
            <person name="Li Y."/>
            <person name="Wang G."/>
        </authorList>
    </citation>
    <scope>NUCLEOTIDE SEQUENCE [LARGE SCALE GENOMIC DNA]</scope>
    <source>
        <strain evidence="1 2">CF5-4</strain>
    </source>
</reference>
<dbReference type="EMBL" id="AXCW01000234">
    <property type="protein sequence ID" value="EYR62471.1"/>
    <property type="molecule type" value="Genomic_DNA"/>
</dbReference>
<comment type="caution">
    <text evidence="1">The sequence shown here is derived from an EMBL/GenBank/DDBJ whole genome shotgun (WGS) entry which is preliminary data.</text>
</comment>
<dbReference type="OrthoDB" id="4816185at2"/>
<name>A0A021VMS9_9CELL</name>
<sequence>MTTYGDLLAKTADHLRQGHTQLATDRFWTPGEALDAIGDFHGMLQAIAAHTRRLLWPAKSVRPGMNRQVANLSPTEQAAAHLATGIDALIGAATPHPAQLAPTTTPWRHAAMYLRAASDLLALHYRPDGSPRSPDAAATDARALDAGLAHLAHLTALTLSAEEPLALRALQAGVNKQAVAQHLPGLGHLSDLARTVADDTGPRDLRARAPLGSFGATVTPIRVGDSVTELGDRMQRLRQTTWDLTATPGDALATLRDVTTIGIAIHAHTAAFHGAQPMTAAEASPAACGAQALLVRGRAWQSLHQDLSHFLTLAPPIGSVRDDLTALARLLPALAPLDAPTSRATRADPASRRIGAALNGAVATMTDIAQHTAVAFTELAETGALRLKARDLPRDLVSADPVLASDRLRGALVHPPEAVLNRIRGGLSIVADHPVARIGTSIGHVERGSGGLVPTAE</sequence>
<protein>
    <submittedName>
        <fullName evidence="1">Uncharacterized protein</fullName>
    </submittedName>
</protein>
<gene>
    <name evidence="1" type="ORF">N866_08300</name>
</gene>
<organism evidence="1 2">
    <name type="scientific">Actinotalea ferrariae CF5-4</name>
    <dbReference type="NCBI Taxonomy" id="948458"/>
    <lineage>
        <taxon>Bacteria</taxon>
        <taxon>Bacillati</taxon>
        <taxon>Actinomycetota</taxon>
        <taxon>Actinomycetes</taxon>
        <taxon>Micrococcales</taxon>
        <taxon>Cellulomonadaceae</taxon>
        <taxon>Actinotalea</taxon>
    </lineage>
</organism>
<proteinExistence type="predicted"/>